<protein>
    <recommendedName>
        <fullName evidence="4">Lipoprotein</fullName>
    </recommendedName>
</protein>
<dbReference type="Proteomes" id="UP000442695">
    <property type="component" value="Unassembled WGS sequence"/>
</dbReference>
<organism evidence="2 3">
    <name type="scientific">Pseudomonas putida</name>
    <name type="common">Arthrobacter siderocapsulatus</name>
    <dbReference type="NCBI Taxonomy" id="303"/>
    <lineage>
        <taxon>Bacteria</taxon>
        <taxon>Pseudomonadati</taxon>
        <taxon>Pseudomonadota</taxon>
        <taxon>Gammaproteobacteria</taxon>
        <taxon>Pseudomonadales</taxon>
        <taxon>Pseudomonadaceae</taxon>
        <taxon>Pseudomonas</taxon>
    </lineage>
</organism>
<feature type="chain" id="PRO_5030650109" description="Lipoprotein" evidence="1">
    <location>
        <begin position="30"/>
        <end position="87"/>
    </location>
</feature>
<keyword evidence="1" id="KW-0732">Signal</keyword>
<evidence type="ECO:0008006" key="4">
    <source>
        <dbReference type="Google" id="ProtNLM"/>
    </source>
</evidence>
<dbReference type="AlphaFoldDB" id="A0A7V8EJ20"/>
<sequence>MKRTTALLVTTFALAATLAGCSGTMPAAAAPIATTAATGRVVPVYIIPNCQVLAGKRYCMWLEPRGYQPQAPAPAANETNRINGIAL</sequence>
<evidence type="ECO:0000313" key="3">
    <source>
        <dbReference type="Proteomes" id="UP000442695"/>
    </source>
</evidence>
<accession>A0A7V8EJ20</accession>
<dbReference type="EMBL" id="WOWR01000005">
    <property type="protein sequence ID" value="KAF0255743.1"/>
    <property type="molecule type" value="Genomic_DNA"/>
</dbReference>
<proteinExistence type="predicted"/>
<dbReference type="RefSeq" id="WP_156858637.1">
    <property type="nucleotide sequence ID" value="NZ_WOWR01000005.1"/>
</dbReference>
<evidence type="ECO:0000256" key="1">
    <source>
        <dbReference type="SAM" id="SignalP"/>
    </source>
</evidence>
<reference evidence="2 3" key="1">
    <citation type="submission" date="2019-12" db="EMBL/GenBank/DDBJ databases">
        <authorList>
            <person name="Woiski C."/>
        </authorList>
    </citation>
    <scope>NUCLEOTIDE SEQUENCE [LARGE SCALE GENOMIC DNA]</scope>
    <source>
        <strain evidence="2 3">BOE100</strain>
    </source>
</reference>
<comment type="caution">
    <text evidence="2">The sequence shown here is derived from an EMBL/GenBank/DDBJ whole genome shotgun (WGS) entry which is preliminary data.</text>
</comment>
<feature type="signal peptide" evidence="1">
    <location>
        <begin position="1"/>
        <end position="29"/>
    </location>
</feature>
<dbReference type="PROSITE" id="PS51257">
    <property type="entry name" value="PROKAR_LIPOPROTEIN"/>
    <property type="match status" value="1"/>
</dbReference>
<name>A0A7V8EJ20_PSEPU</name>
<evidence type="ECO:0000313" key="2">
    <source>
        <dbReference type="EMBL" id="KAF0255743.1"/>
    </source>
</evidence>
<gene>
    <name evidence="2" type="ORF">GN299_06540</name>
</gene>